<organism evidence="1 3">
    <name type="scientific">Emaravirus tritici</name>
    <dbReference type="NCBI Taxonomy" id="1980428"/>
    <lineage>
        <taxon>Viruses</taxon>
        <taxon>Riboviria</taxon>
        <taxon>Orthornavirae</taxon>
        <taxon>Negarnaviricota</taxon>
        <taxon>Polyploviricotina</taxon>
        <taxon>Bunyaviricetes</taxon>
        <taxon>Elliovirales</taxon>
        <taxon>Fimoviridae</taxon>
        <taxon>Emaravirus</taxon>
    </lineage>
</organism>
<evidence type="ECO:0000313" key="1">
    <source>
        <dbReference type="EMBL" id="AIK23039.1"/>
    </source>
</evidence>
<dbReference type="RefSeq" id="YP_009237262.1">
    <property type="nucleotide sequence ID" value="NC_029555.1"/>
</dbReference>
<dbReference type="EMBL" id="KJ939631">
    <property type="protein sequence ID" value="AIK23039.1"/>
    <property type="molecule type" value="Genomic_RNA"/>
</dbReference>
<dbReference type="EMBL" id="MN250363">
    <property type="protein sequence ID" value="QGT41083.1"/>
    <property type="molecule type" value="Genomic_RNA"/>
</dbReference>
<accession>A0A076V8I4</accession>
<dbReference type="PDB" id="8C6V">
    <property type="method" value="X-ray"/>
    <property type="resolution" value="2.15 A"/>
    <property type="chains" value="A/B/C/D=1-176"/>
</dbReference>
<reference evidence="4" key="3">
    <citation type="journal article" date="2024" name="J. Mol. Biol.">
        <title>The RNA Silencing Suppressor P8 From High Plains Wheat Mosaic Virus is a Functional Tetramer.</title>
        <authorList>
            <person name="Hamo S."/>
            <person name="Izhaki-Tavor L.S."/>
            <person name="Tatineni S."/>
            <person name="Dessau M."/>
        </authorList>
    </citation>
    <scope>X-RAY CRYSTALLOGRAPHY (2.15 ANGSTROMS)</scope>
</reference>
<dbReference type="GeneID" id="26969573"/>
<dbReference type="InterPro" id="IPR049105">
    <property type="entry name" value="ABC_C"/>
</dbReference>
<name>A0A076V8I4_9VIRU</name>
<evidence type="ECO:0000313" key="3">
    <source>
        <dbReference type="Proteomes" id="UP000217939"/>
    </source>
</evidence>
<evidence type="ECO:0007829" key="4">
    <source>
        <dbReference type="PDB" id="8C6V"/>
    </source>
</evidence>
<keyword evidence="4" id="KW-0002">3D-structure</keyword>
<keyword evidence="3" id="KW-1185">Reference proteome</keyword>
<protein>
    <submittedName>
        <fullName evidence="2">P8 RNA silencing suppressor</fullName>
    </submittedName>
</protein>
<sequence length="176" mass="20823">MNTIKTVIISELEKNVDEFLNSYLEYLKYDDYDQYCTMIGLYDELTDQESISQIPTKYSIDPINFQKFTRVLTVAIYNYDVNYILAEKYKELFEFTNMDPDFSPKYRFYSPIATCSYLSQYDLISESFQQDVTKLFDRMHKQQPGCMLMNQIMVSNLIKNLLKNVQTIGQDDSSHN</sequence>
<reference evidence="2" key="2">
    <citation type="submission" date="2019-08" db="EMBL/GenBank/DDBJ databases">
        <title>Prevalence and Sequence Diversity of Viruses Infecting Wheat in Ohio.</title>
        <authorList>
            <person name="Hodge B.A."/>
            <person name="Stewart L.R."/>
            <person name="Paul P.A."/>
        </authorList>
    </citation>
    <scope>NUCLEOTIDE SEQUENCE</scope>
    <source>
        <strain evidence="2">Nebraska-like</strain>
    </source>
</reference>
<reference evidence="1 3" key="1">
    <citation type="journal article" date="2014" name="J. Virol.">
        <title>An eriophyid mite-transmitted plant virus contains eight genomic RNA segments with unusual heterogeneity in the nucleocapsid protein.</title>
        <authorList>
            <person name="Tatineni S."/>
            <person name="McMechan A.J."/>
            <person name="Wosula E.N."/>
            <person name="Wegulo S.N."/>
            <person name="Graybosch R.A."/>
            <person name="French R."/>
            <person name="Hein G.L."/>
        </authorList>
    </citation>
    <scope>NUCLEOTIDE SEQUENCE [LARGE SCALE GENOMIC DNA]</scope>
    <source>
        <strain evidence="1">Nebraska</strain>
    </source>
</reference>
<dbReference type="Pfam" id="PF21709">
    <property type="entry name" value="ABC_C"/>
    <property type="match status" value="1"/>
</dbReference>
<evidence type="ECO:0000313" key="2">
    <source>
        <dbReference type="EMBL" id="QGT41065.1"/>
    </source>
</evidence>
<dbReference type="SMR" id="A0A076V8I4"/>
<dbReference type="EMBL" id="MN250344">
    <property type="protein sequence ID" value="QGT41065.1"/>
    <property type="molecule type" value="Genomic_RNA"/>
</dbReference>
<dbReference type="Proteomes" id="UP000217939">
    <property type="component" value="Genome"/>
</dbReference>
<dbReference type="KEGG" id="vg:26969573"/>
<proteinExistence type="evidence at protein level"/>